<comment type="caution">
    <text evidence="1">The sequence shown here is derived from an EMBL/GenBank/DDBJ whole genome shotgun (WGS) entry which is preliminary data.</text>
</comment>
<accession>A0ABR4AEY0</accession>
<dbReference type="EMBL" id="JBEFKJ010000015">
    <property type="protein sequence ID" value="KAL2041948.1"/>
    <property type="molecule type" value="Genomic_DNA"/>
</dbReference>
<dbReference type="Proteomes" id="UP001590950">
    <property type="component" value="Unassembled WGS sequence"/>
</dbReference>
<gene>
    <name evidence="1" type="ORF">N7G274_005136</name>
</gene>
<reference evidence="1 2" key="1">
    <citation type="submission" date="2024-09" db="EMBL/GenBank/DDBJ databases">
        <title>Rethinking Asexuality: The Enigmatic Case of Functional Sexual Genes in Lepraria (Stereocaulaceae).</title>
        <authorList>
            <person name="Doellman M."/>
            <person name="Sun Y."/>
            <person name="Barcenas-Pena A."/>
            <person name="Lumbsch H.T."/>
            <person name="Grewe F."/>
        </authorList>
    </citation>
    <scope>NUCLEOTIDE SEQUENCE [LARGE SCALE GENOMIC DNA]</scope>
    <source>
        <strain evidence="1 2">Mercado 3170</strain>
    </source>
</reference>
<organism evidence="1 2">
    <name type="scientific">Stereocaulon virgatum</name>
    <dbReference type="NCBI Taxonomy" id="373712"/>
    <lineage>
        <taxon>Eukaryota</taxon>
        <taxon>Fungi</taxon>
        <taxon>Dikarya</taxon>
        <taxon>Ascomycota</taxon>
        <taxon>Pezizomycotina</taxon>
        <taxon>Lecanoromycetes</taxon>
        <taxon>OSLEUM clade</taxon>
        <taxon>Lecanoromycetidae</taxon>
        <taxon>Lecanorales</taxon>
        <taxon>Lecanorineae</taxon>
        <taxon>Stereocaulaceae</taxon>
        <taxon>Stereocaulon</taxon>
    </lineage>
</organism>
<name>A0ABR4AEY0_9LECA</name>
<evidence type="ECO:0000313" key="1">
    <source>
        <dbReference type="EMBL" id="KAL2041948.1"/>
    </source>
</evidence>
<proteinExistence type="predicted"/>
<keyword evidence="2" id="KW-1185">Reference proteome</keyword>
<protein>
    <submittedName>
        <fullName evidence="1">Uncharacterized protein</fullName>
    </submittedName>
</protein>
<sequence>MIMVYVGAGFGMPGYKMAEKALERHARYIRSLDIQFNWREVQMGNRELVKDLDASLRSCRAHLFDSQHLRSIGVTLQIWIGLWPLVIYPLRRIPLPNIIAENIAAVSLDDVKDNVRLREDRHSQLLEAGR</sequence>
<evidence type="ECO:0000313" key="2">
    <source>
        <dbReference type="Proteomes" id="UP001590950"/>
    </source>
</evidence>